<dbReference type="Gene3D" id="2.30.30.140">
    <property type="match status" value="1"/>
</dbReference>
<accession>A0A9D1DFA6</accession>
<gene>
    <name evidence="2" type="ORF">IAB89_10505</name>
</gene>
<dbReference type="InterPro" id="IPR001109">
    <property type="entry name" value="Hydrogenase_HupF/HypC"/>
</dbReference>
<dbReference type="NCBIfam" id="TIGR00074">
    <property type="entry name" value="hypC_hupF"/>
    <property type="match status" value="1"/>
</dbReference>
<protein>
    <submittedName>
        <fullName evidence="2">HypC/HybG/HupF family hydrogenase formation chaperone</fullName>
    </submittedName>
</protein>
<evidence type="ECO:0000313" key="3">
    <source>
        <dbReference type="Proteomes" id="UP000824242"/>
    </source>
</evidence>
<dbReference type="Pfam" id="PF01455">
    <property type="entry name" value="HupF_HypC"/>
    <property type="match status" value="1"/>
</dbReference>
<organism evidence="2 3">
    <name type="scientific">Candidatus Caccousia avicola</name>
    <dbReference type="NCBI Taxonomy" id="2840721"/>
    <lineage>
        <taxon>Bacteria</taxon>
        <taxon>Bacillati</taxon>
        <taxon>Bacillota</taxon>
        <taxon>Clostridia</taxon>
        <taxon>Eubacteriales</taxon>
        <taxon>Oscillospiraceae</taxon>
        <taxon>Oscillospiraceae incertae sedis</taxon>
        <taxon>Candidatus Caccousia</taxon>
    </lineage>
</organism>
<dbReference type="AlphaFoldDB" id="A0A9D1DFA6"/>
<name>A0A9D1DFA6_9FIRM</name>
<comment type="caution">
    <text evidence="2">The sequence shown here is derived from an EMBL/GenBank/DDBJ whole genome shotgun (WGS) entry which is preliminary data.</text>
</comment>
<dbReference type="GO" id="GO:0005506">
    <property type="term" value="F:iron ion binding"/>
    <property type="evidence" value="ECO:0007669"/>
    <property type="project" value="TreeGrafter"/>
</dbReference>
<comment type="similarity">
    <text evidence="1">Belongs to the HupF/HypC family.</text>
</comment>
<dbReference type="PANTHER" id="PTHR35177">
    <property type="entry name" value="HYDROGENASE MATURATION FACTOR HYBG"/>
    <property type="match status" value="1"/>
</dbReference>
<dbReference type="PROSITE" id="PS01097">
    <property type="entry name" value="HUPF_HYPC"/>
    <property type="match status" value="1"/>
</dbReference>
<reference evidence="2" key="2">
    <citation type="journal article" date="2021" name="PeerJ">
        <title>Extensive microbial diversity within the chicken gut microbiome revealed by metagenomics and culture.</title>
        <authorList>
            <person name="Gilroy R."/>
            <person name="Ravi A."/>
            <person name="Getino M."/>
            <person name="Pursley I."/>
            <person name="Horton D.L."/>
            <person name="Alikhan N.F."/>
            <person name="Baker D."/>
            <person name="Gharbi K."/>
            <person name="Hall N."/>
            <person name="Watson M."/>
            <person name="Adriaenssens E.M."/>
            <person name="Foster-Nyarko E."/>
            <person name="Jarju S."/>
            <person name="Secka A."/>
            <person name="Antonio M."/>
            <person name="Oren A."/>
            <person name="Chaudhuri R.R."/>
            <person name="La Ragione R."/>
            <person name="Hildebrand F."/>
            <person name="Pallen M.J."/>
        </authorList>
    </citation>
    <scope>NUCLEOTIDE SEQUENCE</scope>
    <source>
        <strain evidence="2">ChiSxjej1B13-7958</strain>
    </source>
</reference>
<dbReference type="PRINTS" id="PR00445">
    <property type="entry name" value="HUPFHYPC"/>
</dbReference>
<dbReference type="GO" id="GO:1902670">
    <property type="term" value="F:carbon dioxide binding"/>
    <property type="evidence" value="ECO:0007669"/>
    <property type="project" value="TreeGrafter"/>
</dbReference>
<dbReference type="GO" id="GO:0051604">
    <property type="term" value="P:protein maturation"/>
    <property type="evidence" value="ECO:0007669"/>
    <property type="project" value="TreeGrafter"/>
</dbReference>
<dbReference type="SUPFAM" id="SSF159127">
    <property type="entry name" value="HupF/HypC-like"/>
    <property type="match status" value="1"/>
</dbReference>
<dbReference type="PANTHER" id="PTHR35177:SF2">
    <property type="entry name" value="HYDROGENASE MATURATION FACTOR HYBG"/>
    <property type="match status" value="1"/>
</dbReference>
<evidence type="ECO:0000256" key="1">
    <source>
        <dbReference type="ARBA" id="ARBA00006018"/>
    </source>
</evidence>
<dbReference type="EMBL" id="DVGZ01000112">
    <property type="protein sequence ID" value="HIR48062.1"/>
    <property type="molecule type" value="Genomic_DNA"/>
</dbReference>
<dbReference type="Proteomes" id="UP000824242">
    <property type="component" value="Unassembled WGS sequence"/>
</dbReference>
<reference evidence="2" key="1">
    <citation type="submission" date="2020-10" db="EMBL/GenBank/DDBJ databases">
        <authorList>
            <person name="Gilroy R."/>
        </authorList>
    </citation>
    <scope>NUCLEOTIDE SEQUENCE</scope>
    <source>
        <strain evidence="2">ChiSxjej1B13-7958</strain>
    </source>
</reference>
<dbReference type="InterPro" id="IPR019812">
    <property type="entry name" value="Hydgase_assmbl_chp_CS"/>
</dbReference>
<evidence type="ECO:0000313" key="2">
    <source>
        <dbReference type="EMBL" id="HIR48062.1"/>
    </source>
</evidence>
<sequence>MCLAVPLKIRSIDGKTAVGEAGGLSQTLRVDFLPDLQPGDYVMVHAGFAIQKLTEEQARENLACIQEALDAL</sequence>
<proteinExistence type="inferred from homology"/>